<evidence type="ECO:0000313" key="3">
    <source>
        <dbReference type="Proteomes" id="UP001275084"/>
    </source>
</evidence>
<gene>
    <name evidence="2" type="ORF">B0T25DRAFT_2919</name>
</gene>
<dbReference type="AlphaFoldDB" id="A0AAJ0MJ17"/>
<reference evidence="2" key="2">
    <citation type="submission" date="2023-06" db="EMBL/GenBank/DDBJ databases">
        <authorList>
            <consortium name="Lawrence Berkeley National Laboratory"/>
            <person name="Haridas S."/>
            <person name="Hensen N."/>
            <person name="Bonometti L."/>
            <person name="Westerberg I."/>
            <person name="Brannstrom I.O."/>
            <person name="Guillou S."/>
            <person name="Cros-Aarteil S."/>
            <person name="Calhoun S."/>
            <person name="Kuo A."/>
            <person name="Mondo S."/>
            <person name="Pangilinan J."/>
            <person name="Riley R."/>
            <person name="Labutti K."/>
            <person name="Andreopoulos B."/>
            <person name="Lipzen A."/>
            <person name="Chen C."/>
            <person name="Yanf M."/>
            <person name="Daum C."/>
            <person name="Ng V."/>
            <person name="Clum A."/>
            <person name="Steindorff A."/>
            <person name="Ohm R."/>
            <person name="Martin F."/>
            <person name="Silar P."/>
            <person name="Natvig D."/>
            <person name="Lalanne C."/>
            <person name="Gautier V."/>
            <person name="Ament-Velasquez S.L."/>
            <person name="Kruys A."/>
            <person name="Hutchinson M.I."/>
            <person name="Powell A.J."/>
            <person name="Barry K."/>
            <person name="Miller A.N."/>
            <person name="Grigoriev I.V."/>
            <person name="Debuchy R."/>
            <person name="Gladieux P."/>
            <person name="Thoren M.H."/>
            <person name="Johannesson H."/>
        </authorList>
    </citation>
    <scope>NUCLEOTIDE SEQUENCE</scope>
    <source>
        <strain evidence="2">CBS 955.72</strain>
    </source>
</reference>
<feature type="region of interest" description="Disordered" evidence="1">
    <location>
        <begin position="1"/>
        <end position="38"/>
    </location>
</feature>
<comment type="caution">
    <text evidence="2">The sequence shown here is derived from an EMBL/GenBank/DDBJ whole genome shotgun (WGS) entry which is preliminary data.</text>
</comment>
<feature type="compositionally biased region" description="Basic residues" evidence="1">
    <location>
        <begin position="125"/>
        <end position="135"/>
    </location>
</feature>
<reference evidence="2" key="1">
    <citation type="journal article" date="2023" name="Mol. Phylogenet. Evol.">
        <title>Genome-scale phylogeny and comparative genomics of the fungal order Sordariales.</title>
        <authorList>
            <person name="Hensen N."/>
            <person name="Bonometti L."/>
            <person name="Westerberg I."/>
            <person name="Brannstrom I.O."/>
            <person name="Guillou S."/>
            <person name="Cros-Aarteil S."/>
            <person name="Calhoun S."/>
            <person name="Haridas S."/>
            <person name="Kuo A."/>
            <person name="Mondo S."/>
            <person name="Pangilinan J."/>
            <person name="Riley R."/>
            <person name="LaButti K."/>
            <person name="Andreopoulos B."/>
            <person name="Lipzen A."/>
            <person name="Chen C."/>
            <person name="Yan M."/>
            <person name="Daum C."/>
            <person name="Ng V."/>
            <person name="Clum A."/>
            <person name="Steindorff A."/>
            <person name="Ohm R.A."/>
            <person name="Martin F."/>
            <person name="Silar P."/>
            <person name="Natvig D.O."/>
            <person name="Lalanne C."/>
            <person name="Gautier V."/>
            <person name="Ament-Velasquez S.L."/>
            <person name="Kruys A."/>
            <person name="Hutchinson M.I."/>
            <person name="Powell A.J."/>
            <person name="Barry K."/>
            <person name="Miller A.N."/>
            <person name="Grigoriev I.V."/>
            <person name="Debuchy R."/>
            <person name="Gladieux P."/>
            <person name="Hiltunen Thoren M."/>
            <person name="Johannesson H."/>
        </authorList>
    </citation>
    <scope>NUCLEOTIDE SEQUENCE</scope>
    <source>
        <strain evidence="2">CBS 955.72</strain>
    </source>
</reference>
<dbReference type="Proteomes" id="UP001275084">
    <property type="component" value="Unassembled WGS sequence"/>
</dbReference>
<feature type="compositionally biased region" description="Basic and acidic residues" evidence="1">
    <location>
        <begin position="166"/>
        <end position="179"/>
    </location>
</feature>
<evidence type="ECO:0000313" key="2">
    <source>
        <dbReference type="EMBL" id="KAK3362296.1"/>
    </source>
</evidence>
<evidence type="ECO:0000256" key="1">
    <source>
        <dbReference type="SAM" id="MobiDB-lite"/>
    </source>
</evidence>
<sequence length="248" mass="26735">MVQSPCDKCKKRAEATFHSDPSPPLAKDTSLPTKTESSCDKCKKRIEAAFHSDTSSTAKGKASSNVQGSTSSTLQVNTSNIPQVNTSNTPQGKVSKIEFAPLPVKEKSSSKTQGFAKLGHAVQRTLRRTFRRGRGGSKDSAGNDSQETNAYPAPPPKISEPIHGFEPVEKTLEPAEKAPEPVQPTPGTQPNIPQLIPDDGFHYWSCLLCNSYFAVKSGVPSQCTTCGGQEFAIKKRTPKEISDTSSRE</sequence>
<feature type="compositionally biased region" description="Polar residues" evidence="1">
    <location>
        <begin position="140"/>
        <end position="149"/>
    </location>
</feature>
<name>A0AAJ0MJ17_9PEZI</name>
<organism evidence="2 3">
    <name type="scientific">Lasiosphaeria hispida</name>
    <dbReference type="NCBI Taxonomy" id="260671"/>
    <lineage>
        <taxon>Eukaryota</taxon>
        <taxon>Fungi</taxon>
        <taxon>Dikarya</taxon>
        <taxon>Ascomycota</taxon>
        <taxon>Pezizomycotina</taxon>
        <taxon>Sordariomycetes</taxon>
        <taxon>Sordariomycetidae</taxon>
        <taxon>Sordariales</taxon>
        <taxon>Lasiosphaeriaceae</taxon>
        <taxon>Lasiosphaeria</taxon>
    </lineage>
</organism>
<keyword evidence="3" id="KW-1185">Reference proteome</keyword>
<proteinExistence type="predicted"/>
<protein>
    <submittedName>
        <fullName evidence="2">Uncharacterized protein</fullName>
    </submittedName>
</protein>
<accession>A0AAJ0MJ17</accession>
<feature type="region of interest" description="Disordered" evidence="1">
    <location>
        <begin position="51"/>
        <end position="191"/>
    </location>
</feature>
<feature type="compositionally biased region" description="Polar residues" evidence="1">
    <location>
        <begin position="52"/>
        <end position="92"/>
    </location>
</feature>
<dbReference type="EMBL" id="JAUIQD010000001">
    <property type="protein sequence ID" value="KAK3362296.1"/>
    <property type="molecule type" value="Genomic_DNA"/>
</dbReference>